<feature type="non-terminal residue" evidence="2">
    <location>
        <position position="1"/>
    </location>
</feature>
<dbReference type="GeneID" id="17297101"/>
<dbReference type="EnsemblProtists" id="EKX40374">
    <property type="protein sequence ID" value="EKX40374"/>
    <property type="gene ID" value="GUITHDRAFT_154170"/>
</dbReference>
<protein>
    <submittedName>
        <fullName evidence="2 3">Uncharacterized protein</fullName>
    </submittedName>
</protein>
<reference evidence="3" key="3">
    <citation type="submission" date="2016-03" db="UniProtKB">
        <authorList>
            <consortium name="EnsemblProtists"/>
        </authorList>
    </citation>
    <scope>IDENTIFICATION</scope>
</reference>
<proteinExistence type="predicted"/>
<dbReference type="PaxDb" id="55529-EKX40374"/>
<dbReference type="KEGG" id="gtt:GUITHDRAFT_154170"/>
<reference evidence="4" key="2">
    <citation type="submission" date="2012-11" db="EMBL/GenBank/DDBJ databases">
        <authorList>
            <person name="Kuo A."/>
            <person name="Curtis B.A."/>
            <person name="Tanifuji G."/>
            <person name="Burki F."/>
            <person name="Gruber A."/>
            <person name="Irimia M."/>
            <person name="Maruyama S."/>
            <person name="Arias M.C."/>
            <person name="Ball S.G."/>
            <person name="Gile G.H."/>
            <person name="Hirakawa Y."/>
            <person name="Hopkins J.F."/>
            <person name="Rensing S.A."/>
            <person name="Schmutz J."/>
            <person name="Symeonidi A."/>
            <person name="Elias M."/>
            <person name="Eveleigh R.J."/>
            <person name="Herman E.K."/>
            <person name="Klute M.J."/>
            <person name="Nakayama T."/>
            <person name="Obornik M."/>
            <person name="Reyes-Prieto A."/>
            <person name="Armbrust E.V."/>
            <person name="Aves S.J."/>
            <person name="Beiko R.G."/>
            <person name="Coutinho P."/>
            <person name="Dacks J.B."/>
            <person name="Durnford D.G."/>
            <person name="Fast N.M."/>
            <person name="Green B.R."/>
            <person name="Grisdale C."/>
            <person name="Hempe F."/>
            <person name="Henrissat B."/>
            <person name="Hoppner M.P."/>
            <person name="Ishida K.-I."/>
            <person name="Kim E."/>
            <person name="Koreny L."/>
            <person name="Kroth P.G."/>
            <person name="Liu Y."/>
            <person name="Malik S.-B."/>
            <person name="Maier U.G."/>
            <person name="McRose D."/>
            <person name="Mock T."/>
            <person name="Neilson J.A."/>
            <person name="Onodera N.T."/>
            <person name="Poole A.M."/>
            <person name="Pritham E.J."/>
            <person name="Richards T.A."/>
            <person name="Rocap G."/>
            <person name="Roy S.W."/>
            <person name="Sarai C."/>
            <person name="Schaack S."/>
            <person name="Shirato S."/>
            <person name="Slamovits C.H."/>
            <person name="Spencer D.F."/>
            <person name="Suzuki S."/>
            <person name="Worden A.Z."/>
            <person name="Zauner S."/>
            <person name="Barry K."/>
            <person name="Bell C."/>
            <person name="Bharti A.K."/>
            <person name="Crow J.A."/>
            <person name="Grimwood J."/>
            <person name="Kramer R."/>
            <person name="Lindquist E."/>
            <person name="Lucas S."/>
            <person name="Salamov A."/>
            <person name="McFadden G.I."/>
            <person name="Lane C.E."/>
            <person name="Keeling P.J."/>
            <person name="Gray M.W."/>
            <person name="Grigoriev I.V."/>
            <person name="Archibald J.M."/>
        </authorList>
    </citation>
    <scope>NUCLEOTIDE SEQUENCE</scope>
    <source>
        <strain evidence="4">CCMP2712</strain>
    </source>
</reference>
<dbReference type="Proteomes" id="UP000011087">
    <property type="component" value="Unassembled WGS sequence"/>
</dbReference>
<dbReference type="OrthoDB" id="10397024at2759"/>
<keyword evidence="4" id="KW-1185">Reference proteome</keyword>
<dbReference type="EMBL" id="JH993032">
    <property type="protein sequence ID" value="EKX40374.1"/>
    <property type="molecule type" value="Genomic_DNA"/>
</dbReference>
<evidence type="ECO:0000313" key="3">
    <source>
        <dbReference type="EnsemblProtists" id="EKX40374"/>
    </source>
</evidence>
<dbReference type="RefSeq" id="XP_005827354.1">
    <property type="nucleotide sequence ID" value="XM_005827297.1"/>
</dbReference>
<organism evidence="2">
    <name type="scientific">Guillardia theta (strain CCMP2712)</name>
    <name type="common">Cryptophyte</name>
    <dbReference type="NCBI Taxonomy" id="905079"/>
    <lineage>
        <taxon>Eukaryota</taxon>
        <taxon>Cryptophyceae</taxon>
        <taxon>Pyrenomonadales</taxon>
        <taxon>Geminigeraceae</taxon>
        <taxon>Guillardia</taxon>
    </lineage>
</organism>
<evidence type="ECO:0000256" key="1">
    <source>
        <dbReference type="SAM" id="MobiDB-lite"/>
    </source>
</evidence>
<evidence type="ECO:0000313" key="4">
    <source>
        <dbReference type="Proteomes" id="UP000011087"/>
    </source>
</evidence>
<sequence>MAYAKPAQAQEKLTPEQMRTRRLRSHLSGNHPSVSGGDDCLSRKSGYLKSHGSGSDSHVGETDKRSSVGGTVVV</sequence>
<evidence type="ECO:0000313" key="2">
    <source>
        <dbReference type="EMBL" id="EKX40374.1"/>
    </source>
</evidence>
<name>L1IWY0_GUITC</name>
<reference evidence="2 4" key="1">
    <citation type="journal article" date="2012" name="Nature">
        <title>Algal genomes reveal evolutionary mosaicism and the fate of nucleomorphs.</title>
        <authorList>
            <consortium name="DOE Joint Genome Institute"/>
            <person name="Curtis B.A."/>
            <person name="Tanifuji G."/>
            <person name="Burki F."/>
            <person name="Gruber A."/>
            <person name="Irimia M."/>
            <person name="Maruyama S."/>
            <person name="Arias M.C."/>
            <person name="Ball S.G."/>
            <person name="Gile G.H."/>
            <person name="Hirakawa Y."/>
            <person name="Hopkins J.F."/>
            <person name="Kuo A."/>
            <person name="Rensing S.A."/>
            <person name="Schmutz J."/>
            <person name="Symeonidi A."/>
            <person name="Elias M."/>
            <person name="Eveleigh R.J."/>
            <person name="Herman E.K."/>
            <person name="Klute M.J."/>
            <person name="Nakayama T."/>
            <person name="Obornik M."/>
            <person name="Reyes-Prieto A."/>
            <person name="Armbrust E.V."/>
            <person name="Aves S.J."/>
            <person name="Beiko R.G."/>
            <person name="Coutinho P."/>
            <person name="Dacks J.B."/>
            <person name="Durnford D.G."/>
            <person name="Fast N.M."/>
            <person name="Green B.R."/>
            <person name="Grisdale C.J."/>
            <person name="Hempel F."/>
            <person name="Henrissat B."/>
            <person name="Hoppner M.P."/>
            <person name="Ishida K."/>
            <person name="Kim E."/>
            <person name="Koreny L."/>
            <person name="Kroth P.G."/>
            <person name="Liu Y."/>
            <person name="Malik S.B."/>
            <person name="Maier U.G."/>
            <person name="McRose D."/>
            <person name="Mock T."/>
            <person name="Neilson J.A."/>
            <person name="Onodera N.T."/>
            <person name="Poole A.M."/>
            <person name="Pritham E.J."/>
            <person name="Richards T.A."/>
            <person name="Rocap G."/>
            <person name="Roy S.W."/>
            <person name="Sarai C."/>
            <person name="Schaack S."/>
            <person name="Shirato S."/>
            <person name="Slamovits C.H."/>
            <person name="Spencer D.F."/>
            <person name="Suzuki S."/>
            <person name="Worden A.Z."/>
            <person name="Zauner S."/>
            <person name="Barry K."/>
            <person name="Bell C."/>
            <person name="Bharti A.K."/>
            <person name="Crow J.A."/>
            <person name="Grimwood J."/>
            <person name="Kramer R."/>
            <person name="Lindquist E."/>
            <person name="Lucas S."/>
            <person name="Salamov A."/>
            <person name="McFadden G.I."/>
            <person name="Lane C.E."/>
            <person name="Keeling P.J."/>
            <person name="Gray M.W."/>
            <person name="Grigoriev I.V."/>
            <person name="Archibald J.M."/>
        </authorList>
    </citation>
    <scope>NUCLEOTIDE SEQUENCE</scope>
    <source>
        <strain evidence="2 4">CCMP2712</strain>
    </source>
</reference>
<dbReference type="AlphaFoldDB" id="L1IWY0"/>
<dbReference type="HOGENOM" id="CLU_2695450_0_0_1"/>
<accession>L1IWY0</accession>
<feature type="region of interest" description="Disordered" evidence="1">
    <location>
        <begin position="1"/>
        <end position="74"/>
    </location>
</feature>
<gene>
    <name evidence="2" type="ORF">GUITHDRAFT_154170</name>
</gene>